<protein>
    <submittedName>
        <fullName evidence="7">Iron only hydrogenase large subunit-like protein</fullName>
    </submittedName>
</protein>
<dbReference type="InterPro" id="IPR017896">
    <property type="entry name" value="4Fe4S_Fe-S-bd"/>
</dbReference>
<dbReference type="GO" id="GO:0046872">
    <property type="term" value="F:metal ion binding"/>
    <property type="evidence" value="ECO:0007669"/>
    <property type="project" value="UniProtKB-KW"/>
</dbReference>
<feature type="domain" description="4Fe-4S ferredoxin-type" evidence="5">
    <location>
        <begin position="7"/>
        <end position="36"/>
    </location>
</feature>
<keyword evidence="8" id="KW-1185">Reference proteome</keyword>
<keyword evidence="2" id="KW-0479">Metal-binding</keyword>
<dbReference type="Gene3D" id="1.10.15.40">
    <property type="entry name" value="Electron transport complex subunit B, putative Fe-S cluster"/>
    <property type="match status" value="1"/>
</dbReference>
<dbReference type="OrthoDB" id="9798098at2"/>
<evidence type="ECO:0000256" key="1">
    <source>
        <dbReference type="ARBA" id="ARBA00022485"/>
    </source>
</evidence>
<evidence type="ECO:0000256" key="4">
    <source>
        <dbReference type="ARBA" id="ARBA00023014"/>
    </source>
</evidence>
<dbReference type="InterPro" id="IPR004108">
    <property type="entry name" value="Fe_hydrogenase_lsu_C"/>
</dbReference>
<keyword evidence="3" id="KW-0408">Iron</keyword>
<dbReference type="GO" id="GO:0051539">
    <property type="term" value="F:4 iron, 4 sulfur cluster binding"/>
    <property type="evidence" value="ECO:0007669"/>
    <property type="project" value="UniProtKB-KW"/>
</dbReference>
<dbReference type="InterPro" id="IPR007202">
    <property type="entry name" value="4Fe-4S_dom"/>
</dbReference>
<gene>
    <name evidence="7" type="ORF">EDC19_0491</name>
</gene>
<dbReference type="Pfam" id="PF02906">
    <property type="entry name" value="Fe_hyd_lg_C"/>
    <property type="match status" value="2"/>
</dbReference>
<keyword evidence="4" id="KW-0411">Iron-sulfur</keyword>
<reference evidence="7 8" key="1">
    <citation type="submission" date="2019-03" db="EMBL/GenBank/DDBJ databases">
        <title>Genomic Encyclopedia of Type Strains, Phase IV (KMG-IV): sequencing the most valuable type-strain genomes for metagenomic binning, comparative biology and taxonomic classification.</title>
        <authorList>
            <person name="Goeker M."/>
        </authorList>
    </citation>
    <scope>NUCLEOTIDE SEQUENCE [LARGE SCALE GENOMIC DNA]</scope>
    <source>
        <strain evidence="7 8">DSM 24176</strain>
    </source>
</reference>
<dbReference type="InterPro" id="IPR050395">
    <property type="entry name" value="4Fe4S_Ferredoxin_RnfB"/>
</dbReference>
<dbReference type="PROSITE" id="PS51379">
    <property type="entry name" value="4FE4S_FER_2"/>
    <property type="match status" value="2"/>
</dbReference>
<dbReference type="PANTHER" id="PTHR43560:SF1">
    <property type="entry name" value="ION-TRANSLOCATING OXIDOREDUCTASE COMPLEX SUBUNIT B"/>
    <property type="match status" value="1"/>
</dbReference>
<dbReference type="Gene3D" id="3.30.70.20">
    <property type="match status" value="1"/>
</dbReference>
<dbReference type="RefSeq" id="WP_132279986.1">
    <property type="nucleotide sequence ID" value="NZ_SMGQ01000011.1"/>
</dbReference>
<evidence type="ECO:0000313" key="7">
    <source>
        <dbReference type="EMBL" id="TCK98074.1"/>
    </source>
</evidence>
<evidence type="ECO:0000259" key="5">
    <source>
        <dbReference type="PROSITE" id="PS51379"/>
    </source>
</evidence>
<dbReference type="PROSITE" id="PS00198">
    <property type="entry name" value="4FE4S_FER_1"/>
    <property type="match status" value="1"/>
</dbReference>
<sequence length="435" mass="48887">MPSNKEHSVYLDKDKCIGCTDCIKRCPTEAIRVRNKKAVIIDEKCIDCGMCIQVCKSKAKKARADTLDQIHTYKVKVAIPAPTLYTQFKGVHNINQILTALKHIGFDDVIEVAKGAEWITEKTKAYIAQADVKKPIVSSACPVIIKLIRSRFPTLIPNILPFISPKEVSAKMAKTYYINKGYNREDIGVFFISPCAAKITDSRYPETIEHSDVDGSIALKDIYIPMLKALKEVENDYAILRLSSNKGMFWASSGGEVRSTQIMSNVAVDGVEDVIKILEMIEDEEVDNVEYVECLACKGGCLGGPLTVENPYVSRCRMEKIARSHHKDKKTRHIELDVASIPYHWEKDLTAKEVFKLDEDIKEAIVKMEQLEKIYEKLPQIDCGSCGSPTCKALAEDVVLERANILDCIFILRDEVSHLAEEMVELVDKIPRSIQ</sequence>
<dbReference type="Gene3D" id="3.40.950.10">
    <property type="entry name" value="Fe-only Hydrogenase (Larger Subunit), Chain L, domain 3"/>
    <property type="match status" value="1"/>
</dbReference>
<evidence type="ECO:0000256" key="2">
    <source>
        <dbReference type="ARBA" id="ARBA00022723"/>
    </source>
</evidence>
<dbReference type="PROSITE" id="PS51656">
    <property type="entry name" value="4FE4S"/>
    <property type="match status" value="1"/>
</dbReference>
<dbReference type="InterPro" id="IPR009016">
    <property type="entry name" value="Fe_hydrogenase"/>
</dbReference>
<keyword evidence="1" id="KW-0004">4Fe-4S</keyword>
<organism evidence="7 8">
    <name type="scientific">Natranaerovirga hydrolytica</name>
    <dbReference type="NCBI Taxonomy" id="680378"/>
    <lineage>
        <taxon>Bacteria</taxon>
        <taxon>Bacillati</taxon>
        <taxon>Bacillota</taxon>
        <taxon>Clostridia</taxon>
        <taxon>Lachnospirales</taxon>
        <taxon>Natranaerovirgaceae</taxon>
        <taxon>Natranaerovirga</taxon>
    </lineage>
</organism>
<comment type="caution">
    <text evidence="7">The sequence shown here is derived from an EMBL/GenBank/DDBJ whole genome shotgun (WGS) entry which is preliminary data.</text>
</comment>
<dbReference type="PANTHER" id="PTHR43560">
    <property type="entry name" value="ION-TRANSLOCATING OXIDOREDUCTASE COMPLEX SUBUNIT B"/>
    <property type="match status" value="1"/>
</dbReference>
<dbReference type="Proteomes" id="UP000294545">
    <property type="component" value="Unassembled WGS sequence"/>
</dbReference>
<feature type="domain" description="4Fe-4S" evidence="6">
    <location>
        <begin position="366"/>
        <end position="425"/>
    </location>
</feature>
<feature type="domain" description="4Fe-4S ferredoxin-type" evidence="5">
    <location>
        <begin position="37"/>
        <end position="65"/>
    </location>
</feature>
<proteinExistence type="predicted"/>
<dbReference type="Pfam" id="PF04060">
    <property type="entry name" value="FeS"/>
    <property type="match status" value="1"/>
</dbReference>
<dbReference type="AlphaFoldDB" id="A0A4R1N248"/>
<dbReference type="SUPFAM" id="SSF54862">
    <property type="entry name" value="4Fe-4S ferredoxins"/>
    <property type="match status" value="1"/>
</dbReference>
<dbReference type="SUPFAM" id="SSF53920">
    <property type="entry name" value="Fe-only hydrogenase"/>
    <property type="match status" value="1"/>
</dbReference>
<evidence type="ECO:0000259" key="6">
    <source>
        <dbReference type="PROSITE" id="PS51656"/>
    </source>
</evidence>
<evidence type="ECO:0000313" key="8">
    <source>
        <dbReference type="Proteomes" id="UP000294545"/>
    </source>
</evidence>
<accession>A0A4R1N248</accession>
<dbReference type="EMBL" id="SMGQ01000011">
    <property type="protein sequence ID" value="TCK98074.1"/>
    <property type="molecule type" value="Genomic_DNA"/>
</dbReference>
<dbReference type="Pfam" id="PF13237">
    <property type="entry name" value="Fer4_10"/>
    <property type="match status" value="1"/>
</dbReference>
<evidence type="ECO:0000256" key="3">
    <source>
        <dbReference type="ARBA" id="ARBA00023004"/>
    </source>
</evidence>
<name>A0A4R1N248_9FIRM</name>
<dbReference type="InterPro" id="IPR017900">
    <property type="entry name" value="4Fe4S_Fe_S_CS"/>
</dbReference>